<dbReference type="InterPro" id="IPR029063">
    <property type="entry name" value="SAM-dependent_MTases_sf"/>
</dbReference>
<evidence type="ECO:0000256" key="2">
    <source>
        <dbReference type="ARBA" id="ARBA00022552"/>
    </source>
</evidence>
<evidence type="ECO:0000256" key="5">
    <source>
        <dbReference type="ARBA" id="ARBA00022691"/>
    </source>
</evidence>
<evidence type="ECO:0000256" key="3">
    <source>
        <dbReference type="ARBA" id="ARBA00022603"/>
    </source>
</evidence>
<dbReference type="EMBL" id="JANQDL010000039">
    <property type="protein sequence ID" value="MDH6063180.1"/>
    <property type="molecule type" value="Genomic_DNA"/>
</dbReference>
<comment type="caution">
    <text evidence="7">The sequence shown here is derived from an EMBL/GenBank/DDBJ whole genome shotgun (WGS) entry which is preliminary data.</text>
</comment>
<feature type="binding site" evidence="6">
    <location>
        <position position="90"/>
    </location>
    <ligand>
        <name>S-adenosyl-L-methionine</name>
        <dbReference type="ChEBI" id="CHEBI:59789"/>
    </ligand>
</feature>
<reference evidence="7 8" key="1">
    <citation type="journal article" date="2023" name="J. Phycol.">
        <title>Chrysosporum ovalisporum is synonymous with the true-branching cyanobacterium Umezakia natans (Nostocales/Aphanizomenonaceae).</title>
        <authorList>
            <person name="McGregor G.B."/>
            <person name="Sendall B.C."/>
            <person name="Niiyama Y."/>
            <person name="Tuji A."/>
            <person name="Willis A."/>
        </authorList>
    </citation>
    <scope>NUCLEOTIDE SEQUENCE [LARGE SCALE GENOMIC DNA]</scope>
    <source>
        <strain evidence="7 8">FSS-62</strain>
    </source>
</reference>
<dbReference type="CDD" id="cd02440">
    <property type="entry name" value="AdoMet_MTases"/>
    <property type="match status" value="1"/>
</dbReference>
<dbReference type="EC" id="2.1.1.-" evidence="6"/>
<feature type="binding site" evidence="6">
    <location>
        <begin position="136"/>
        <end position="137"/>
    </location>
    <ligand>
        <name>S-adenosyl-L-methionine</name>
        <dbReference type="ChEBI" id="CHEBI:59789"/>
    </ligand>
</feature>
<keyword evidence="3 6" id="KW-0489">Methyltransferase</keyword>
<dbReference type="SUPFAM" id="SSF53335">
    <property type="entry name" value="S-adenosyl-L-methionine-dependent methyltransferases"/>
    <property type="match status" value="1"/>
</dbReference>
<dbReference type="PIRSF" id="PIRSF003078">
    <property type="entry name" value="GidB"/>
    <property type="match status" value="1"/>
</dbReference>
<dbReference type="AlphaFoldDB" id="A0AA43KED1"/>
<evidence type="ECO:0000313" key="8">
    <source>
        <dbReference type="Proteomes" id="UP001159370"/>
    </source>
</evidence>
<evidence type="ECO:0000256" key="4">
    <source>
        <dbReference type="ARBA" id="ARBA00022679"/>
    </source>
</evidence>
<keyword evidence="2 6" id="KW-0698">rRNA processing</keyword>
<keyword evidence="4 6" id="KW-0808">Transferase</keyword>
<feature type="binding site" evidence="6">
    <location>
        <begin position="108"/>
        <end position="110"/>
    </location>
    <ligand>
        <name>S-adenosyl-L-methionine</name>
        <dbReference type="ChEBI" id="CHEBI:59789"/>
    </ligand>
</feature>
<gene>
    <name evidence="6 7" type="primary">rsmG</name>
    <name evidence="7" type="ORF">NWP23_05135</name>
</gene>
<comment type="subcellular location">
    <subcellularLocation>
        <location evidence="6">Cytoplasm</location>
    </subcellularLocation>
</comment>
<dbReference type="RefSeq" id="WP_280651048.1">
    <property type="nucleotide sequence ID" value="NZ_JANQDL010000039.1"/>
</dbReference>
<dbReference type="PANTHER" id="PTHR31760">
    <property type="entry name" value="S-ADENOSYL-L-METHIONINE-DEPENDENT METHYLTRANSFERASES SUPERFAMILY PROTEIN"/>
    <property type="match status" value="1"/>
</dbReference>
<name>A0AA43KED1_9CYAN</name>
<feature type="binding site" evidence="6">
    <location>
        <position position="85"/>
    </location>
    <ligand>
        <name>S-adenosyl-L-methionine</name>
        <dbReference type="ChEBI" id="CHEBI:59789"/>
    </ligand>
</feature>
<proteinExistence type="inferred from homology"/>
<protein>
    <recommendedName>
        <fullName evidence="6">Ribosomal RNA small subunit methyltransferase G</fullName>
        <ecNumber evidence="6">2.1.1.-</ecNumber>
    </recommendedName>
    <alternativeName>
        <fullName evidence="6">16S rRNA 7-methylguanosine methyltransferase</fullName>
        <shortName evidence="6">16S rRNA m7G methyltransferase</shortName>
    </alternativeName>
</protein>
<comment type="similarity">
    <text evidence="6">Belongs to the methyltransferase superfamily. RNA methyltransferase RsmG family.</text>
</comment>
<feature type="binding site" evidence="6">
    <location>
        <position position="155"/>
    </location>
    <ligand>
        <name>S-adenosyl-L-methionine</name>
        <dbReference type="ChEBI" id="CHEBI:59789"/>
    </ligand>
</feature>
<dbReference type="InterPro" id="IPR003682">
    <property type="entry name" value="rRNA_ssu_MeTfrase_G"/>
</dbReference>
<dbReference type="GO" id="GO:0005829">
    <property type="term" value="C:cytosol"/>
    <property type="evidence" value="ECO:0007669"/>
    <property type="project" value="TreeGrafter"/>
</dbReference>
<organism evidence="7 8">
    <name type="scientific">Umezakia ovalisporum FSS-62</name>
    <dbReference type="NCBI Taxonomy" id="2971776"/>
    <lineage>
        <taxon>Bacteria</taxon>
        <taxon>Bacillati</taxon>
        <taxon>Cyanobacteriota</taxon>
        <taxon>Cyanophyceae</taxon>
        <taxon>Nostocales</taxon>
        <taxon>Nodulariaceae</taxon>
        <taxon>Umezakia</taxon>
    </lineage>
</organism>
<accession>A0AA43KED1</accession>
<comment type="function">
    <text evidence="6">Specifically methylates the N7 position of a guanine in 16S rRNA.</text>
</comment>
<dbReference type="PANTHER" id="PTHR31760:SF0">
    <property type="entry name" value="S-ADENOSYL-L-METHIONINE-DEPENDENT METHYLTRANSFERASES SUPERFAMILY PROTEIN"/>
    <property type="match status" value="1"/>
</dbReference>
<dbReference type="HAMAP" id="MF_00074">
    <property type="entry name" value="16SrRNA_methyltr_G"/>
    <property type="match status" value="1"/>
</dbReference>
<dbReference type="FunFam" id="3.40.50.150:FF:000041">
    <property type="entry name" value="Ribosomal RNA small subunit methyltransferase G"/>
    <property type="match status" value="1"/>
</dbReference>
<dbReference type="Pfam" id="PF02527">
    <property type="entry name" value="GidB"/>
    <property type="match status" value="1"/>
</dbReference>
<dbReference type="Proteomes" id="UP001159370">
    <property type="component" value="Unassembled WGS sequence"/>
</dbReference>
<dbReference type="GeneID" id="83685851"/>
<dbReference type="NCBIfam" id="TIGR00138">
    <property type="entry name" value="rsmG_gidB"/>
    <property type="match status" value="1"/>
</dbReference>
<dbReference type="Gene3D" id="3.40.50.150">
    <property type="entry name" value="Vaccinia Virus protein VP39"/>
    <property type="match status" value="1"/>
</dbReference>
<evidence type="ECO:0000256" key="1">
    <source>
        <dbReference type="ARBA" id="ARBA00022490"/>
    </source>
</evidence>
<sequence>MTNLLPEMAETWQQTLNWQPNQQQQQQFQQLYELILEGNRQLNLTRITEPEEFWEKHLWDSLRGITPQKQIIPSFSGNASVIDIGTGAGFPGVPVAITMGKCKITLVDSTRKKINFINEILTKLTVTNAKTVIGRAEEIGHHPQHRENYDVALIRAVGSAIVCAEYTLPLLKHGGLAVIYRGNWTEEETKSLQNAVKKLGGKISAIDEFITPLTNSIRHCLYLQKIVKTPDNFPRPVGIPTQKPL</sequence>
<keyword evidence="1 6" id="KW-0963">Cytoplasm</keyword>
<evidence type="ECO:0000256" key="6">
    <source>
        <dbReference type="HAMAP-Rule" id="MF_00074"/>
    </source>
</evidence>
<evidence type="ECO:0000313" key="7">
    <source>
        <dbReference type="EMBL" id="MDH6063180.1"/>
    </source>
</evidence>
<keyword evidence="5 6" id="KW-0949">S-adenosyl-L-methionine</keyword>
<dbReference type="GO" id="GO:0070043">
    <property type="term" value="F:rRNA (guanine-N7-)-methyltransferase activity"/>
    <property type="evidence" value="ECO:0007669"/>
    <property type="project" value="UniProtKB-UniRule"/>
</dbReference>